<dbReference type="Pfam" id="PF00441">
    <property type="entry name" value="Acyl-CoA_dh_1"/>
    <property type="match status" value="1"/>
</dbReference>
<evidence type="ECO:0000259" key="5">
    <source>
        <dbReference type="Pfam" id="PF00441"/>
    </source>
</evidence>
<dbReference type="InterPro" id="IPR036250">
    <property type="entry name" value="AcylCo_DH-like_C"/>
</dbReference>
<dbReference type="InterPro" id="IPR009100">
    <property type="entry name" value="AcylCoA_DH/oxidase_NM_dom_sf"/>
</dbReference>
<dbReference type="Proteomes" id="UP000319142">
    <property type="component" value="Unassembled WGS sequence"/>
</dbReference>
<evidence type="ECO:0000256" key="2">
    <source>
        <dbReference type="ARBA" id="ARBA00022630"/>
    </source>
</evidence>
<accession>A0A558B2F0</accession>
<reference evidence="6 7" key="1">
    <citation type="submission" date="2019-07" db="EMBL/GenBank/DDBJ databases">
        <title>The pathways for chlorine oxyanion respiration interact through the shared metabolite chlorate.</title>
        <authorList>
            <person name="Barnum T.P."/>
            <person name="Cheng Y."/>
            <person name="Hill K.A."/>
            <person name="Lucas L.N."/>
            <person name="Carlson H.K."/>
            <person name="Coates J.D."/>
        </authorList>
    </citation>
    <scope>NUCLEOTIDE SEQUENCE [LARGE SCALE GENOMIC DNA]</scope>
    <source>
        <strain evidence="6">UCB</strain>
    </source>
</reference>
<dbReference type="Gene3D" id="1.20.140.10">
    <property type="entry name" value="Butyryl-CoA Dehydrogenase, subunit A, domain 3"/>
    <property type="match status" value="1"/>
</dbReference>
<comment type="similarity">
    <text evidence="1">Belongs to the acyl-CoA dehydrogenase family.</text>
</comment>
<evidence type="ECO:0000256" key="1">
    <source>
        <dbReference type="ARBA" id="ARBA00009347"/>
    </source>
</evidence>
<dbReference type="SUPFAM" id="SSF47203">
    <property type="entry name" value="Acyl-CoA dehydrogenase C-terminal domain-like"/>
    <property type="match status" value="1"/>
</dbReference>
<organism evidence="6 7">
    <name type="scientific">Marinobacter vinifirmus</name>
    <dbReference type="NCBI Taxonomy" id="355591"/>
    <lineage>
        <taxon>Bacteria</taxon>
        <taxon>Pseudomonadati</taxon>
        <taxon>Pseudomonadota</taxon>
        <taxon>Gammaproteobacteria</taxon>
        <taxon>Pseudomonadales</taxon>
        <taxon>Marinobacteraceae</taxon>
        <taxon>Marinobacter</taxon>
    </lineage>
</organism>
<evidence type="ECO:0000313" key="6">
    <source>
        <dbReference type="EMBL" id="TVT30692.1"/>
    </source>
</evidence>
<dbReference type="RefSeq" id="WP_273135145.1">
    <property type="nucleotide sequence ID" value="NZ_VMRX01000055.1"/>
</dbReference>
<dbReference type="PANTHER" id="PTHR43884:SF20">
    <property type="entry name" value="ACYL-COA DEHYDROGENASE FADE28"/>
    <property type="match status" value="1"/>
</dbReference>
<feature type="domain" description="Acyl-CoA dehydrogenase/oxidase C-terminal" evidence="5">
    <location>
        <begin position="197"/>
        <end position="307"/>
    </location>
</feature>
<dbReference type="EMBL" id="VMRX01000055">
    <property type="protein sequence ID" value="TVT30692.1"/>
    <property type="molecule type" value="Genomic_DNA"/>
</dbReference>
<sequence>MTDLQDILIDSTNRLLNDISGRDLWSSSEKGIWPEKAWAALVEMGLAQALVSDESDSPSAAEALPLAELAGYHALPVPLAEAMVGNYLLASAGLPTTDQPMALACPDQAGVRLSRVDGQWCITGSLRRVAWGHDVPRVLLTAQTDHAPALVNLSTTGLSWRTDTSLAGEPRDSCNLDGVSINAEDFAAFPAGEPSLLEWGALIRSLQMAGAMRRVLELSVQYANERVQFGRPIGKFQAVQQQLAAAAGQVAAAGAAANSAVRQVGTRDAGFAIAVAKSRVGEAAGLVAAIGHQVHAAMGFTQEHTLHYSTRRLWSWRDEFGNEAFWQQKLGALAAAQGRDGLWPYLTSLQEAGRRDHETGGEHHE</sequence>
<dbReference type="AlphaFoldDB" id="A0A558B2F0"/>
<comment type="caution">
    <text evidence="6">The sequence shown here is derived from an EMBL/GenBank/DDBJ whole genome shotgun (WGS) entry which is preliminary data.</text>
</comment>
<name>A0A558B2F0_9GAMM</name>
<protein>
    <submittedName>
        <fullName evidence="6">Acyl-CoA dehydrogenase</fullName>
    </submittedName>
</protein>
<dbReference type="GO" id="GO:0003995">
    <property type="term" value="F:acyl-CoA dehydrogenase activity"/>
    <property type="evidence" value="ECO:0007669"/>
    <property type="project" value="TreeGrafter"/>
</dbReference>
<evidence type="ECO:0000256" key="4">
    <source>
        <dbReference type="ARBA" id="ARBA00023002"/>
    </source>
</evidence>
<evidence type="ECO:0000256" key="3">
    <source>
        <dbReference type="ARBA" id="ARBA00022827"/>
    </source>
</evidence>
<evidence type="ECO:0000313" key="7">
    <source>
        <dbReference type="Proteomes" id="UP000319142"/>
    </source>
</evidence>
<dbReference type="PANTHER" id="PTHR43884">
    <property type="entry name" value="ACYL-COA DEHYDROGENASE"/>
    <property type="match status" value="1"/>
</dbReference>
<proteinExistence type="inferred from homology"/>
<dbReference type="InterPro" id="IPR009075">
    <property type="entry name" value="AcylCo_DH/oxidase_C"/>
</dbReference>
<keyword evidence="3" id="KW-0274">FAD</keyword>
<keyword evidence="2" id="KW-0285">Flavoprotein</keyword>
<keyword evidence="4" id="KW-0560">Oxidoreductase</keyword>
<dbReference type="SUPFAM" id="SSF56645">
    <property type="entry name" value="Acyl-CoA dehydrogenase NM domain-like"/>
    <property type="match status" value="1"/>
</dbReference>
<gene>
    <name evidence="6" type="ORF">FHK81_16475</name>
</gene>